<reference evidence="2" key="1">
    <citation type="submission" date="2017-05" db="EMBL/GenBank/DDBJ databases">
        <authorList>
            <person name="Ray J."/>
            <person name="Price M."/>
            <person name="Deutschbauer A."/>
        </authorList>
    </citation>
    <scope>NUCLEOTIDE SEQUENCE [LARGE SCALE GENOMIC DNA]</scope>
    <source>
        <strain evidence="2">DSM 19842</strain>
    </source>
</reference>
<dbReference type="STRING" id="709015.GCA_000472485_04228"/>
<name>A0A1X9YMB7_9BACT</name>
<dbReference type="EMBL" id="CP021235">
    <property type="protein sequence ID" value="ARS33991.1"/>
    <property type="molecule type" value="Genomic_DNA"/>
</dbReference>
<sequence>MPKRIVFFFIGFVILASLAYYGFNRWKGSREKVDLWTLVPDDAALVLETQNHQELMEHLQETELWQSFSLLPFAQRFEEDMAYLDSISPGSQRLTRFLNEKNILTSLHVTGKTEVAFVFYVPVSSVGEHRFLRTLSENINKSDIFEEDSRDYQGMLLTDIKNNRNGRSFTYFTYHNNIILSESPVLVEEIVRRITRGKPKSIAAEFQNTNYLNQPEVYANVFVNYRALPDLLGLFLEEKLMPEVRYLSTLCQNGMLELKLERNKIFLNGFSTPELLKNSLHREMEPQKPQPLGVRAYLPNRTAMLLHFGLQEIERLRQQQATNKSVYAATLDSLAQTLSDEAALAYMESSSVSQSPEKVAYAHMANPALAQRLLDKLSAQVAGAKKQKPFVEKYGSYTIQLVNVPDLPQQLLGRVFQGFEQSYVVQVDDYLLIAEEMTTLRQLLDDISDENVWGKSVAQKAFLEETLQEANLSLFLNTVNAWYLLNRYTTDEDRENLLQNATLIKRFSQVSLQFSIVEGRYYTSLVIRRPDQSKATGQQAFEEEKSIVFDKRLDTRPFPVQNAVDRSREVVVQDSANVLINVTASGQRGWVDSVGTSLRSGIKQIEYGPDKKLRFLFITANRIHAVNNQGQSLENFPFNVPDSLSLQHLAVFDYENNGNYRLLVDDNMGNLYMYNMQGAAVQGWQPRRMDYRLAAEPQHLRVGGRDVILVLLENGYVYALNREGETYPGFPINLKSPLTSGAVAKVGADLKRTEVTAVTRYGSVITFNLQGRVLNREQLLRPSKRAMFELVPESSNGRSFIIVRQEQGKVAVFDQDLKEVFEKRYVTSASKIVQYFHFGGDHKVYAITETGPQKTYLYNAEGSLIGNRTLENNQPVTIYYNETANNYTLYLTSGKQLKKMQFRVGE</sequence>
<dbReference type="KEGG" id="pact:CA264_00250"/>
<organism evidence="1 2">
    <name type="scientific">Pontibacter actiniarum</name>
    <dbReference type="NCBI Taxonomy" id="323450"/>
    <lineage>
        <taxon>Bacteria</taxon>
        <taxon>Pseudomonadati</taxon>
        <taxon>Bacteroidota</taxon>
        <taxon>Cytophagia</taxon>
        <taxon>Cytophagales</taxon>
        <taxon>Hymenobacteraceae</taxon>
        <taxon>Pontibacter</taxon>
    </lineage>
</organism>
<evidence type="ECO:0008006" key="3">
    <source>
        <dbReference type="Google" id="ProtNLM"/>
    </source>
</evidence>
<keyword evidence="2" id="KW-1185">Reference proteome</keyword>
<gene>
    <name evidence="1" type="ORF">CA264_00250</name>
</gene>
<evidence type="ECO:0000313" key="1">
    <source>
        <dbReference type="EMBL" id="ARS33991.1"/>
    </source>
</evidence>
<dbReference type="OrthoDB" id="1093345at2"/>
<protein>
    <recommendedName>
        <fullName evidence="3">DUF3352 domain-containing protein</fullName>
    </recommendedName>
</protein>
<proteinExistence type="predicted"/>
<dbReference type="RefSeq" id="WP_025609394.1">
    <property type="nucleotide sequence ID" value="NZ_CP021235.1"/>
</dbReference>
<evidence type="ECO:0000313" key="2">
    <source>
        <dbReference type="Proteomes" id="UP000266292"/>
    </source>
</evidence>
<accession>A0A1X9YMB7</accession>
<dbReference type="AlphaFoldDB" id="A0A1X9YMB7"/>
<dbReference type="Proteomes" id="UP000266292">
    <property type="component" value="Chromosome"/>
</dbReference>